<accession>A0AAV3U6S6</accession>
<keyword evidence="2" id="KW-1185">Reference proteome</keyword>
<reference evidence="2" key="1">
    <citation type="journal article" date="2019" name="Int. J. Syst. Evol. Microbiol.">
        <title>The Global Catalogue of Microorganisms (GCM) 10K type strain sequencing project: providing services to taxonomists for standard genome sequencing and annotation.</title>
        <authorList>
            <consortium name="The Broad Institute Genomics Platform"/>
            <consortium name="The Broad Institute Genome Sequencing Center for Infectious Disease"/>
            <person name="Wu L."/>
            <person name="Ma J."/>
        </authorList>
    </citation>
    <scope>NUCLEOTIDE SEQUENCE [LARGE SCALE GENOMIC DNA]</scope>
    <source>
        <strain evidence="2">JCM 19134</strain>
    </source>
</reference>
<dbReference type="RefSeq" id="WP_345426155.1">
    <property type="nucleotide sequence ID" value="NZ_AP031496.1"/>
</dbReference>
<dbReference type="AlphaFoldDB" id="A0AAV3U6S6"/>
<gene>
    <name evidence="1" type="ORF">GCM10025791_37800</name>
</gene>
<organism evidence="1 2">
    <name type="scientific">Halioxenophilus aromaticivorans</name>
    <dbReference type="NCBI Taxonomy" id="1306992"/>
    <lineage>
        <taxon>Bacteria</taxon>
        <taxon>Pseudomonadati</taxon>
        <taxon>Pseudomonadota</taxon>
        <taxon>Gammaproteobacteria</taxon>
        <taxon>Alteromonadales</taxon>
        <taxon>Alteromonadaceae</taxon>
        <taxon>Halioxenophilus</taxon>
    </lineage>
</organism>
<proteinExistence type="predicted"/>
<evidence type="ECO:0000313" key="2">
    <source>
        <dbReference type="Proteomes" id="UP001409585"/>
    </source>
</evidence>
<dbReference type="EMBL" id="BAABLX010000044">
    <property type="protein sequence ID" value="GAA4953703.1"/>
    <property type="molecule type" value="Genomic_DNA"/>
</dbReference>
<evidence type="ECO:0000313" key="1">
    <source>
        <dbReference type="EMBL" id="GAA4953703.1"/>
    </source>
</evidence>
<sequence length="73" mass="8387">MNKLEMNSIADKFIADRGMPMSNYYIEVTPYSELICFKGEDGREYDLPISDETLAIAVKKRLRELGVKVVELK</sequence>
<protein>
    <submittedName>
        <fullName evidence="1">Uncharacterized protein</fullName>
    </submittedName>
</protein>
<dbReference type="Proteomes" id="UP001409585">
    <property type="component" value="Unassembled WGS sequence"/>
</dbReference>
<comment type="caution">
    <text evidence="1">The sequence shown here is derived from an EMBL/GenBank/DDBJ whole genome shotgun (WGS) entry which is preliminary data.</text>
</comment>
<name>A0AAV3U6S6_9ALTE</name>